<dbReference type="PIRSF" id="PIRSF000538">
    <property type="entry name" value="GlpK"/>
    <property type="match status" value="1"/>
</dbReference>
<dbReference type="EMBL" id="DWWC01000081">
    <property type="protein sequence ID" value="HJC68814.1"/>
    <property type="molecule type" value="Genomic_DNA"/>
</dbReference>
<dbReference type="GO" id="GO:0016301">
    <property type="term" value="F:kinase activity"/>
    <property type="evidence" value="ECO:0007669"/>
    <property type="project" value="UniProtKB-KW"/>
</dbReference>
<evidence type="ECO:0000256" key="4">
    <source>
        <dbReference type="ARBA" id="ARBA00022777"/>
    </source>
</evidence>
<dbReference type="GO" id="GO:0042732">
    <property type="term" value="P:D-xylose metabolic process"/>
    <property type="evidence" value="ECO:0007669"/>
    <property type="project" value="UniProtKB-KW"/>
</dbReference>
<evidence type="ECO:0000313" key="9">
    <source>
        <dbReference type="Proteomes" id="UP000823854"/>
    </source>
</evidence>
<comment type="caution">
    <text evidence="8">The sequence shown here is derived from an EMBL/GenBank/DDBJ whole genome shotgun (WGS) entry which is preliminary data.</text>
</comment>
<evidence type="ECO:0000256" key="5">
    <source>
        <dbReference type="SAM" id="MobiDB-lite"/>
    </source>
</evidence>
<dbReference type="AlphaFoldDB" id="A0A9D2TG72"/>
<keyword evidence="2" id="KW-0119">Carbohydrate metabolism</keyword>
<reference evidence="8" key="1">
    <citation type="journal article" date="2021" name="PeerJ">
        <title>Extensive microbial diversity within the chicken gut microbiome revealed by metagenomics and culture.</title>
        <authorList>
            <person name="Gilroy R."/>
            <person name="Ravi A."/>
            <person name="Getino M."/>
            <person name="Pursley I."/>
            <person name="Horton D.L."/>
            <person name="Alikhan N.F."/>
            <person name="Baker D."/>
            <person name="Gharbi K."/>
            <person name="Hall N."/>
            <person name="Watson M."/>
            <person name="Adriaenssens E.M."/>
            <person name="Foster-Nyarko E."/>
            <person name="Jarju S."/>
            <person name="Secka A."/>
            <person name="Antonio M."/>
            <person name="Oren A."/>
            <person name="Chaudhuri R.R."/>
            <person name="La Ragione R."/>
            <person name="Hildebrand F."/>
            <person name="Pallen M.J."/>
        </authorList>
    </citation>
    <scope>NUCLEOTIDE SEQUENCE</scope>
    <source>
        <strain evidence="8">CHK130-7132</strain>
    </source>
</reference>
<dbReference type="PANTHER" id="PTHR43095:SF5">
    <property type="entry name" value="XYLULOSE KINASE"/>
    <property type="match status" value="1"/>
</dbReference>
<evidence type="ECO:0000313" key="8">
    <source>
        <dbReference type="EMBL" id="HJC68814.1"/>
    </source>
</evidence>
<dbReference type="InterPro" id="IPR050406">
    <property type="entry name" value="FGGY_Carb_Kinase"/>
</dbReference>
<proteinExistence type="inferred from homology"/>
<feature type="non-terminal residue" evidence="8">
    <location>
        <position position="1"/>
    </location>
</feature>
<dbReference type="Gene3D" id="3.30.420.40">
    <property type="match status" value="2"/>
</dbReference>
<accession>A0A9D2TG72</accession>
<dbReference type="InterPro" id="IPR018484">
    <property type="entry name" value="FGGY_N"/>
</dbReference>
<feature type="domain" description="Carbohydrate kinase FGGY N-terminal" evidence="6">
    <location>
        <begin position="1"/>
        <end position="247"/>
    </location>
</feature>
<evidence type="ECO:0000256" key="3">
    <source>
        <dbReference type="ARBA" id="ARBA00022679"/>
    </source>
</evidence>
<feature type="domain" description="Carbohydrate kinase FGGY C-terminal" evidence="7">
    <location>
        <begin position="324"/>
        <end position="492"/>
    </location>
</feature>
<feature type="region of interest" description="Disordered" evidence="5">
    <location>
        <begin position="544"/>
        <end position="571"/>
    </location>
</feature>
<keyword evidence="2" id="KW-0859">Xylose metabolism</keyword>
<dbReference type="InterPro" id="IPR018485">
    <property type="entry name" value="FGGY_C"/>
</dbReference>
<evidence type="ECO:0008006" key="10">
    <source>
        <dbReference type="Google" id="ProtNLM"/>
    </source>
</evidence>
<reference evidence="8" key="2">
    <citation type="submission" date="2021-04" db="EMBL/GenBank/DDBJ databases">
        <authorList>
            <person name="Gilroy R."/>
        </authorList>
    </citation>
    <scope>NUCLEOTIDE SEQUENCE</scope>
    <source>
        <strain evidence="8">CHK130-7132</strain>
    </source>
</reference>
<evidence type="ECO:0000256" key="2">
    <source>
        <dbReference type="ARBA" id="ARBA00022629"/>
    </source>
</evidence>
<organism evidence="8 9">
    <name type="scientific">Candidatus Brachybacterium intestinipullorum</name>
    <dbReference type="NCBI Taxonomy" id="2838512"/>
    <lineage>
        <taxon>Bacteria</taxon>
        <taxon>Bacillati</taxon>
        <taxon>Actinomycetota</taxon>
        <taxon>Actinomycetes</taxon>
        <taxon>Micrococcales</taxon>
        <taxon>Dermabacteraceae</taxon>
        <taxon>Brachybacterium</taxon>
    </lineage>
</organism>
<dbReference type="SUPFAM" id="SSF53067">
    <property type="entry name" value="Actin-like ATPase domain"/>
    <property type="match status" value="2"/>
</dbReference>
<dbReference type="InterPro" id="IPR043129">
    <property type="entry name" value="ATPase_NBD"/>
</dbReference>
<name>A0A9D2TG72_9MICO</name>
<feature type="compositionally biased region" description="Basic and acidic residues" evidence="5">
    <location>
        <begin position="424"/>
        <end position="439"/>
    </location>
</feature>
<sequence>TSAAKAALLDLHGTVRARADAAYPTRRAADGTAEQDPADWERAAHRVLRELLAEVATGEVLALALTGQMQDLVPVPARRAPVRSGTAQSRERPAVLYSDTRAAAEAEELHRALCATGTGWEEVTGNRQDATSCAAMHLRLQRIDPARLADLEGLVFGPAGYLVARMGLGLWCDPTTASATGLLDARTRDWSPAVARAAGIAPGLLPALTRTAGQVVGRTGKRAAAQLDLPEGIPVVLAPGDAGATTCGIVGLAPGDSYAYLGTSGWLAMVQPSAPAGPVTGSSHHLALGGPTATVRPREERSRAAQRWTTTAVTGTSTSRTAGEGAVLRISALLAAGAAADWARTAFLGGVGTDQADAQLMARERELGRAPTGLLALPSILGERFPVRDAELRGAVLGMGPRTRGIDLYAAVLEGVAHGLAHGLEEPGSEHAAGGDRARTAVPGQEPVPLPVAGGGAASAPWLRILADVTGRPVRTVDGADAALLGCALVAADALGLEHLLRPLGERTAAGTTAPDPSAAAAHAALRPAHRALYDAVAQMQAAARGTGSVPWSDVRRDRSARSDGAGAGPR</sequence>
<keyword evidence="4" id="KW-0418">Kinase</keyword>
<comment type="similarity">
    <text evidence="1">Belongs to the FGGY kinase family.</text>
</comment>
<evidence type="ECO:0000256" key="1">
    <source>
        <dbReference type="ARBA" id="ARBA00009156"/>
    </source>
</evidence>
<evidence type="ECO:0000259" key="6">
    <source>
        <dbReference type="Pfam" id="PF00370"/>
    </source>
</evidence>
<dbReference type="PANTHER" id="PTHR43095">
    <property type="entry name" value="SUGAR KINASE"/>
    <property type="match status" value="1"/>
</dbReference>
<keyword evidence="3" id="KW-0808">Transferase</keyword>
<dbReference type="InterPro" id="IPR000577">
    <property type="entry name" value="Carb_kinase_FGGY"/>
</dbReference>
<dbReference type="Proteomes" id="UP000823854">
    <property type="component" value="Unassembled WGS sequence"/>
</dbReference>
<evidence type="ECO:0000259" key="7">
    <source>
        <dbReference type="Pfam" id="PF02782"/>
    </source>
</evidence>
<dbReference type="Pfam" id="PF00370">
    <property type="entry name" value="FGGY_N"/>
    <property type="match status" value="1"/>
</dbReference>
<gene>
    <name evidence="8" type="ORF">H9932_03915</name>
</gene>
<dbReference type="Pfam" id="PF02782">
    <property type="entry name" value="FGGY_C"/>
    <property type="match status" value="1"/>
</dbReference>
<feature type="region of interest" description="Disordered" evidence="5">
    <location>
        <begin position="424"/>
        <end position="444"/>
    </location>
</feature>
<protein>
    <recommendedName>
        <fullName evidence="10">Sugar kinase</fullName>
    </recommendedName>
</protein>